<protein>
    <submittedName>
        <fullName evidence="8">Transmembrane protein 77-like</fullName>
    </submittedName>
</protein>
<dbReference type="InterPro" id="IPR050911">
    <property type="entry name" value="DRAM/TMEM150_Autophagy_Mod"/>
</dbReference>
<keyword evidence="5 6" id="KW-0472">Membrane</keyword>
<dbReference type="InterPro" id="IPR019402">
    <property type="entry name" value="CWH43_N"/>
</dbReference>
<dbReference type="GO" id="GO:0010506">
    <property type="term" value="P:regulation of autophagy"/>
    <property type="evidence" value="ECO:0007669"/>
    <property type="project" value="TreeGrafter"/>
</dbReference>
<comment type="caution">
    <text evidence="8">The sequence shown here is derived from an EMBL/GenBank/DDBJ whole genome shotgun (WGS) entry which is preliminary data.</text>
</comment>
<evidence type="ECO:0000256" key="4">
    <source>
        <dbReference type="ARBA" id="ARBA00022989"/>
    </source>
</evidence>
<dbReference type="Proteomes" id="UP000034805">
    <property type="component" value="Unassembled WGS sequence"/>
</dbReference>
<keyword evidence="4 6" id="KW-1133">Transmembrane helix</keyword>
<keyword evidence="3 6" id="KW-0812">Transmembrane</keyword>
<organism evidence="8 9">
    <name type="scientific">Scleropages formosus</name>
    <name type="common">Asian bonytongue</name>
    <name type="synonym">Osteoglossum formosum</name>
    <dbReference type="NCBI Taxonomy" id="113540"/>
    <lineage>
        <taxon>Eukaryota</taxon>
        <taxon>Metazoa</taxon>
        <taxon>Chordata</taxon>
        <taxon>Craniata</taxon>
        <taxon>Vertebrata</taxon>
        <taxon>Euteleostomi</taxon>
        <taxon>Actinopterygii</taxon>
        <taxon>Neopterygii</taxon>
        <taxon>Teleostei</taxon>
        <taxon>Osteoglossocephala</taxon>
        <taxon>Osteoglossomorpha</taxon>
        <taxon>Osteoglossiformes</taxon>
        <taxon>Osteoglossidae</taxon>
        <taxon>Scleropages</taxon>
    </lineage>
</organism>
<accession>A0A0P7TWV9</accession>
<reference evidence="8 9" key="1">
    <citation type="submission" date="2015-08" db="EMBL/GenBank/DDBJ databases">
        <title>The genome of the Asian arowana (Scleropages formosus).</title>
        <authorList>
            <person name="Tan M.H."/>
            <person name="Gan H.M."/>
            <person name="Croft L.J."/>
            <person name="Austin C.M."/>
        </authorList>
    </citation>
    <scope>NUCLEOTIDE SEQUENCE [LARGE SCALE GENOMIC DNA]</scope>
    <source>
        <strain evidence="8">Aro1</strain>
    </source>
</reference>
<gene>
    <name evidence="8" type="ORF">Z043_115729</name>
</gene>
<dbReference type="GO" id="GO:0005764">
    <property type="term" value="C:lysosome"/>
    <property type="evidence" value="ECO:0007669"/>
    <property type="project" value="TreeGrafter"/>
</dbReference>
<dbReference type="GO" id="GO:0045494">
    <property type="term" value="P:photoreceptor cell maintenance"/>
    <property type="evidence" value="ECO:0007669"/>
    <property type="project" value="TreeGrafter"/>
</dbReference>
<dbReference type="AlphaFoldDB" id="A0A0P7TWV9"/>
<name>A0A0P7TWV9_SCLFO</name>
<feature type="transmembrane region" description="Helical" evidence="6">
    <location>
        <begin position="151"/>
        <end position="174"/>
    </location>
</feature>
<sequence length="322" mass="35362">MDERRVTLWAVFRTTHKTTVIFRSAASTSEQFLGNVQGLCALPAGLVVWSSATFIFPYITAVLLRHVDPLVPYISDSGTQPPERCLFGVMLIISCFLGTATTYVRYKQVKALTLWEDRSVRRLNTAGLWLGLGSSFGMCIVANFQKTIVISLHVLGAAMTFGLGTLYILVQAAVSHGMQPHVHGKDVFWVRLGVALWSLASVIVMFLSSVIVYVGVPDIDIAKKLHWLPQETGYAAHLVSTISEWSLAFSFVAFFLTYIRDFQVCNVGAISWGGVGSKENNEKKISLRAEAVLQSTHLYNTSYNAGVRGRPGERAPLLAGSL</sequence>
<feature type="transmembrane region" description="Helical" evidence="6">
    <location>
        <begin position="126"/>
        <end position="144"/>
    </location>
</feature>
<evidence type="ECO:0000256" key="6">
    <source>
        <dbReference type="SAM" id="Phobius"/>
    </source>
</evidence>
<feature type="transmembrane region" description="Helical" evidence="6">
    <location>
        <begin position="85"/>
        <end position="106"/>
    </location>
</feature>
<proteinExistence type="inferred from homology"/>
<dbReference type="PANTHER" id="PTHR21324">
    <property type="entry name" value="FASTING-INDUCIBLE INTEGRAL MEMBRANE PROTEIN TM6P1-RELATED"/>
    <property type="match status" value="1"/>
</dbReference>
<evidence type="ECO:0000313" key="8">
    <source>
        <dbReference type="EMBL" id="KPP65826.1"/>
    </source>
</evidence>
<evidence type="ECO:0000259" key="7">
    <source>
        <dbReference type="Pfam" id="PF10277"/>
    </source>
</evidence>
<feature type="transmembrane region" description="Helical" evidence="6">
    <location>
        <begin position="237"/>
        <end position="259"/>
    </location>
</feature>
<comment type="similarity">
    <text evidence="2">Belongs to the DRAM/TMEM150 family.</text>
</comment>
<dbReference type="GO" id="GO:0012505">
    <property type="term" value="C:endomembrane system"/>
    <property type="evidence" value="ECO:0007669"/>
    <property type="project" value="UniProtKB-SubCell"/>
</dbReference>
<evidence type="ECO:0000256" key="5">
    <source>
        <dbReference type="ARBA" id="ARBA00023136"/>
    </source>
</evidence>
<dbReference type="EMBL" id="JARO02006047">
    <property type="protein sequence ID" value="KPP65826.1"/>
    <property type="molecule type" value="Genomic_DNA"/>
</dbReference>
<evidence type="ECO:0000256" key="2">
    <source>
        <dbReference type="ARBA" id="ARBA00006565"/>
    </source>
</evidence>
<feature type="transmembrane region" description="Helical" evidence="6">
    <location>
        <begin position="41"/>
        <end position="64"/>
    </location>
</feature>
<dbReference type="PANTHER" id="PTHR21324:SF10">
    <property type="entry name" value="DNA DAMAGE-REGULATED AUTOPHAGY MODULATOR PROTEIN 2"/>
    <property type="match status" value="1"/>
</dbReference>
<evidence type="ECO:0000313" key="9">
    <source>
        <dbReference type="Proteomes" id="UP000034805"/>
    </source>
</evidence>
<feature type="transmembrane region" description="Helical" evidence="6">
    <location>
        <begin position="194"/>
        <end position="216"/>
    </location>
</feature>
<evidence type="ECO:0000256" key="3">
    <source>
        <dbReference type="ARBA" id="ARBA00022692"/>
    </source>
</evidence>
<feature type="domain" description="CWH43-like N-terminal" evidence="7">
    <location>
        <begin position="41"/>
        <end position="263"/>
    </location>
</feature>
<evidence type="ECO:0000256" key="1">
    <source>
        <dbReference type="ARBA" id="ARBA00004127"/>
    </source>
</evidence>
<dbReference type="Pfam" id="PF10277">
    <property type="entry name" value="Frag1"/>
    <property type="match status" value="1"/>
</dbReference>
<comment type="subcellular location">
    <subcellularLocation>
        <location evidence="1">Endomembrane system</location>
        <topology evidence="1">Multi-pass membrane protein</topology>
    </subcellularLocation>
</comment>